<dbReference type="AlphaFoldDB" id="A0A4P7GHH5"/>
<evidence type="ECO:0000259" key="4">
    <source>
        <dbReference type="Pfam" id="PF13439"/>
    </source>
</evidence>
<evidence type="ECO:0000256" key="2">
    <source>
        <dbReference type="ARBA" id="ARBA00022679"/>
    </source>
</evidence>
<sequence>MTDLRVLWLAKGLGRGGAEMLLVSLARAMDRTDLTIEVAYRLPRKTALVQPLRDAGITVHPLGDGPAPWPVELRRLLRQRRYDVVHSHAPLVGAAGRLLVRDGTVALHTEHNTWDRYHPATRVVNAATIGRNELVWAVSDQVAESIRPSRPLRRPRVEVLLHGVDLATVRRGADARRHARRRLGIDDARFVFGTVGNLAPKKDHDTMLRAFAKVHRQLPESCLVLIGTGPRLAELRSLATRLGIGDSVRFLGMRDDVPELLPAFDTFVLSSLHEGLSIALIEALGAGVPIVSTAVGGIPQLITNDVDGVLVPPRDVAALERAMVRLAGDAGDRARLADAGMERALDFSIQRAADTQVAHYRAVAGRRAEVGVG</sequence>
<keyword evidence="2 5" id="KW-0808">Transferase</keyword>
<evidence type="ECO:0000313" key="5">
    <source>
        <dbReference type="EMBL" id="QBR91194.1"/>
    </source>
</evidence>
<dbReference type="RefSeq" id="WP_135073559.1">
    <property type="nucleotide sequence ID" value="NZ_CP038267.1"/>
</dbReference>
<accession>A0A4P7GHH5</accession>
<evidence type="ECO:0000256" key="1">
    <source>
        <dbReference type="ARBA" id="ARBA00022676"/>
    </source>
</evidence>
<organism evidence="5 6">
    <name type="scientific">Nocardioides euryhalodurans</name>
    <dbReference type="NCBI Taxonomy" id="2518370"/>
    <lineage>
        <taxon>Bacteria</taxon>
        <taxon>Bacillati</taxon>
        <taxon>Actinomycetota</taxon>
        <taxon>Actinomycetes</taxon>
        <taxon>Propionibacteriales</taxon>
        <taxon>Nocardioidaceae</taxon>
        <taxon>Nocardioides</taxon>
    </lineage>
</organism>
<feature type="domain" description="Glycosyltransferase subfamily 4-like N-terminal" evidence="4">
    <location>
        <begin position="16"/>
        <end position="167"/>
    </location>
</feature>
<proteinExistence type="predicted"/>
<dbReference type="OrthoDB" id="3646807at2"/>
<dbReference type="PANTHER" id="PTHR12526">
    <property type="entry name" value="GLYCOSYLTRANSFERASE"/>
    <property type="match status" value="1"/>
</dbReference>
<name>A0A4P7GHH5_9ACTN</name>
<evidence type="ECO:0000259" key="3">
    <source>
        <dbReference type="Pfam" id="PF00534"/>
    </source>
</evidence>
<dbReference type="Pfam" id="PF00534">
    <property type="entry name" value="Glycos_transf_1"/>
    <property type="match status" value="1"/>
</dbReference>
<feature type="domain" description="Glycosyl transferase family 1" evidence="3">
    <location>
        <begin position="178"/>
        <end position="340"/>
    </location>
</feature>
<keyword evidence="6" id="KW-1185">Reference proteome</keyword>
<reference evidence="5 6" key="1">
    <citation type="submission" date="2019-03" db="EMBL/GenBank/DDBJ databases">
        <title>Three New Species of Nocardioides, Nocardioides euryhalodurans sp. nov., Nocardioides seonyuensis sp. nov. and Nocardioides eburneoflavus sp. nov., Iolated from Soil.</title>
        <authorList>
            <person name="Roh S.G."/>
            <person name="Lee C."/>
            <person name="Kim M.-K."/>
            <person name="Kim S.B."/>
        </authorList>
    </citation>
    <scope>NUCLEOTIDE SEQUENCE [LARGE SCALE GENOMIC DNA]</scope>
    <source>
        <strain evidence="5 6">MMS17-SY117</strain>
    </source>
</reference>
<gene>
    <name evidence="5" type="ORF">EXE57_02095</name>
</gene>
<dbReference type="PANTHER" id="PTHR12526:SF510">
    <property type="entry name" value="D-INOSITOL 3-PHOSPHATE GLYCOSYLTRANSFERASE"/>
    <property type="match status" value="1"/>
</dbReference>
<dbReference type="InterPro" id="IPR028098">
    <property type="entry name" value="Glyco_trans_4-like_N"/>
</dbReference>
<keyword evidence="1" id="KW-0328">Glycosyltransferase</keyword>
<dbReference type="KEGG" id="noy:EXE57_02095"/>
<dbReference type="EMBL" id="CP038267">
    <property type="protein sequence ID" value="QBR91194.1"/>
    <property type="molecule type" value="Genomic_DNA"/>
</dbReference>
<dbReference type="GO" id="GO:0016757">
    <property type="term" value="F:glycosyltransferase activity"/>
    <property type="evidence" value="ECO:0007669"/>
    <property type="project" value="UniProtKB-KW"/>
</dbReference>
<protein>
    <submittedName>
        <fullName evidence="5">Glycosyltransferase</fullName>
    </submittedName>
</protein>
<dbReference type="Pfam" id="PF13439">
    <property type="entry name" value="Glyco_transf_4"/>
    <property type="match status" value="1"/>
</dbReference>
<dbReference type="InterPro" id="IPR001296">
    <property type="entry name" value="Glyco_trans_1"/>
</dbReference>
<dbReference type="Gene3D" id="3.40.50.2000">
    <property type="entry name" value="Glycogen Phosphorylase B"/>
    <property type="match status" value="2"/>
</dbReference>
<dbReference type="Proteomes" id="UP000294894">
    <property type="component" value="Chromosome"/>
</dbReference>
<dbReference type="SUPFAM" id="SSF53756">
    <property type="entry name" value="UDP-Glycosyltransferase/glycogen phosphorylase"/>
    <property type="match status" value="1"/>
</dbReference>
<evidence type="ECO:0000313" key="6">
    <source>
        <dbReference type="Proteomes" id="UP000294894"/>
    </source>
</evidence>